<evidence type="ECO:0000259" key="4">
    <source>
        <dbReference type="PROSITE" id="PS51900"/>
    </source>
</evidence>
<dbReference type="InterPro" id="IPR044068">
    <property type="entry name" value="CB"/>
</dbReference>
<evidence type="ECO:0000256" key="1">
    <source>
        <dbReference type="ARBA" id="ARBA00022908"/>
    </source>
</evidence>
<reference evidence="5 6" key="2">
    <citation type="submission" date="2018-01" db="EMBL/GenBank/DDBJ databases">
        <title>Genomic study of Klebsiella pneumoniae.</title>
        <authorList>
            <person name="Yang Y."/>
            <person name="Bicalho R."/>
        </authorList>
    </citation>
    <scope>NUCLEOTIDE SEQUENCE [LARGE SCALE GENOMIC DNA]</scope>
    <source>
        <strain evidence="5 6">A5</strain>
    </source>
</reference>
<evidence type="ECO:0000313" key="5">
    <source>
        <dbReference type="EMBL" id="PLP47806.1"/>
    </source>
</evidence>
<dbReference type="Pfam" id="PF02899">
    <property type="entry name" value="Phage_int_SAM_1"/>
    <property type="match status" value="1"/>
</dbReference>
<evidence type="ECO:0000256" key="2">
    <source>
        <dbReference type="ARBA" id="ARBA00023125"/>
    </source>
</evidence>
<dbReference type="PROSITE" id="PS51900">
    <property type="entry name" value="CB"/>
    <property type="match status" value="1"/>
</dbReference>
<protein>
    <submittedName>
        <fullName evidence="5">Site-specific tyrosine recombinase XerD</fullName>
    </submittedName>
</protein>
<dbReference type="EMBL" id="PICB01000178">
    <property type="protein sequence ID" value="PLP47806.1"/>
    <property type="molecule type" value="Genomic_DNA"/>
</dbReference>
<dbReference type="GO" id="GO:0015074">
    <property type="term" value="P:DNA integration"/>
    <property type="evidence" value="ECO:0007669"/>
    <property type="project" value="UniProtKB-KW"/>
</dbReference>
<feature type="domain" description="Core-binding (CB)" evidence="4">
    <location>
        <begin position="2"/>
        <end position="78"/>
    </location>
</feature>
<sequence>MKQDLAQIEQFLDALWLERNLAENTLSAYRRDLTMLVEWLHHRGLSLASVGSDDLQALLAERQTGGYKATSTARLLSA</sequence>
<dbReference type="InterPro" id="IPR010998">
    <property type="entry name" value="Integrase_recombinase_N"/>
</dbReference>
<feature type="non-terminal residue" evidence="5">
    <location>
        <position position="78"/>
    </location>
</feature>
<keyword evidence="2 3" id="KW-0238">DNA-binding</keyword>
<comment type="caution">
    <text evidence="5">The sequence shown here is derived from an EMBL/GenBank/DDBJ whole genome shotgun (WGS) entry which is preliminary data.</text>
</comment>
<dbReference type="AlphaFoldDB" id="A0A2N5AKJ3"/>
<organism evidence="5 6">
    <name type="scientific">Klebsiella variicola</name>
    <dbReference type="NCBI Taxonomy" id="244366"/>
    <lineage>
        <taxon>Bacteria</taxon>
        <taxon>Pseudomonadati</taxon>
        <taxon>Pseudomonadota</taxon>
        <taxon>Gammaproteobacteria</taxon>
        <taxon>Enterobacterales</taxon>
        <taxon>Enterobacteriaceae</taxon>
        <taxon>Klebsiella/Raoultella group</taxon>
        <taxon>Klebsiella</taxon>
        <taxon>Klebsiella pneumoniae complex</taxon>
    </lineage>
</organism>
<dbReference type="GO" id="GO:0003677">
    <property type="term" value="F:DNA binding"/>
    <property type="evidence" value="ECO:0007669"/>
    <property type="project" value="UniProtKB-UniRule"/>
</dbReference>
<keyword evidence="1" id="KW-0229">DNA integration</keyword>
<evidence type="ECO:0000313" key="6">
    <source>
        <dbReference type="Proteomes" id="UP000234473"/>
    </source>
</evidence>
<evidence type="ECO:0000256" key="3">
    <source>
        <dbReference type="PROSITE-ProRule" id="PRU01248"/>
    </source>
</evidence>
<dbReference type="InterPro" id="IPR004107">
    <property type="entry name" value="Integrase_SAM-like_N"/>
</dbReference>
<dbReference type="Gene3D" id="1.10.150.130">
    <property type="match status" value="1"/>
</dbReference>
<reference evidence="5 6" key="1">
    <citation type="submission" date="2017-11" db="EMBL/GenBank/DDBJ databases">
        <authorList>
            <person name="Han C.G."/>
        </authorList>
    </citation>
    <scope>NUCLEOTIDE SEQUENCE [LARGE SCALE GENOMIC DNA]</scope>
    <source>
        <strain evidence="5 6">A5</strain>
    </source>
</reference>
<accession>A0A2N5AKJ3</accession>
<gene>
    <name evidence="5" type="primary">xerD</name>
    <name evidence="5" type="ORF">CWM98_05690</name>
</gene>
<proteinExistence type="predicted"/>
<dbReference type="SUPFAM" id="SSF47823">
    <property type="entry name" value="lambda integrase-like, N-terminal domain"/>
    <property type="match status" value="1"/>
</dbReference>
<dbReference type="Proteomes" id="UP000234473">
    <property type="component" value="Unassembled WGS sequence"/>
</dbReference>
<name>A0A2N5AKJ3_KLEVA</name>